<accession>A0ABW1A518</accession>
<comment type="caution">
    <text evidence="2">The sequence shown here is derived from an EMBL/GenBank/DDBJ whole genome shotgun (WGS) entry which is preliminary data.</text>
</comment>
<organism evidence="2 3">
    <name type="scientific">Actinomadura rugatobispora</name>
    <dbReference type="NCBI Taxonomy" id="1994"/>
    <lineage>
        <taxon>Bacteria</taxon>
        <taxon>Bacillati</taxon>
        <taxon>Actinomycetota</taxon>
        <taxon>Actinomycetes</taxon>
        <taxon>Streptosporangiales</taxon>
        <taxon>Thermomonosporaceae</taxon>
        <taxon>Actinomadura</taxon>
    </lineage>
</organism>
<dbReference type="RefSeq" id="WP_378285370.1">
    <property type="nucleotide sequence ID" value="NZ_JBHSON010000044.1"/>
</dbReference>
<evidence type="ECO:0000259" key="1">
    <source>
        <dbReference type="Pfam" id="PF09995"/>
    </source>
</evidence>
<dbReference type="InterPro" id="IPR018713">
    <property type="entry name" value="MPAB/Lcp_cat_dom"/>
</dbReference>
<proteinExistence type="predicted"/>
<evidence type="ECO:0000313" key="2">
    <source>
        <dbReference type="EMBL" id="MFC5749643.1"/>
    </source>
</evidence>
<dbReference type="GO" id="GO:0016491">
    <property type="term" value="F:oxidoreductase activity"/>
    <property type="evidence" value="ECO:0007669"/>
    <property type="project" value="UniProtKB-KW"/>
</dbReference>
<protein>
    <submittedName>
        <fullName evidence="2">Oxygenase MpaB family protein</fullName>
        <ecNumber evidence="2">1.-.-.-</ecNumber>
    </submittedName>
</protein>
<sequence length="285" mass="31929">MDRPDPVAPPPPASGPARDLSVLRRVAAEPAVMLGAGRALLLQVAHPKVAQGVADHSDLRHRPLDRLLGTLDFLTIVAFGTDEEAERMGRTIRRVHERITGPGYSGNDPDLQVWVNATLIDAALYVYEHVLGSPSGDLAAEYIDQARHVADVLGCPPGAQPADIAAFRRYMDEMVSSLEVTDTGREVMRAVLWSRKLRWMAPALWANRFVTAGLLPEPIREQYGLPWSDRKDRALWTLLRVHTFFYRRVPRRLRQAGIPVMLWSSRRRVAKRARQYAAQRTAAHA</sequence>
<feature type="domain" description="ER-bound oxygenase mpaB/mpaB'/Rubber oxygenase catalytic" evidence="1">
    <location>
        <begin position="24"/>
        <end position="241"/>
    </location>
</feature>
<dbReference type="PANTHER" id="PTHR36151:SF3">
    <property type="entry name" value="ER-BOUND OXYGENASE MPAB_MPAB'_RUBBER OXYGENASE CATALYTIC DOMAIN-CONTAINING PROTEIN"/>
    <property type="match status" value="1"/>
</dbReference>
<dbReference type="EMBL" id="JBHSON010000044">
    <property type="protein sequence ID" value="MFC5749643.1"/>
    <property type="molecule type" value="Genomic_DNA"/>
</dbReference>
<keyword evidence="2" id="KW-0560">Oxidoreductase</keyword>
<dbReference type="Pfam" id="PF09995">
    <property type="entry name" value="MPAB_Lcp_cat"/>
    <property type="match status" value="1"/>
</dbReference>
<dbReference type="Proteomes" id="UP001596074">
    <property type="component" value="Unassembled WGS sequence"/>
</dbReference>
<name>A0ABW1A518_9ACTN</name>
<dbReference type="EC" id="1.-.-.-" evidence="2"/>
<keyword evidence="3" id="KW-1185">Reference proteome</keyword>
<evidence type="ECO:0000313" key="3">
    <source>
        <dbReference type="Proteomes" id="UP001596074"/>
    </source>
</evidence>
<reference evidence="3" key="1">
    <citation type="journal article" date="2019" name="Int. J. Syst. Evol. Microbiol.">
        <title>The Global Catalogue of Microorganisms (GCM) 10K type strain sequencing project: providing services to taxonomists for standard genome sequencing and annotation.</title>
        <authorList>
            <consortium name="The Broad Institute Genomics Platform"/>
            <consortium name="The Broad Institute Genome Sequencing Center for Infectious Disease"/>
            <person name="Wu L."/>
            <person name="Ma J."/>
        </authorList>
    </citation>
    <scope>NUCLEOTIDE SEQUENCE [LARGE SCALE GENOMIC DNA]</scope>
    <source>
        <strain evidence="3">KCTC 42087</strain>
    </source>
</reference>
<gene>
    <name evidence="2" type="ORF">ACFPZN_28810</name>
</gene>
<dbReference type="PANTHER" id="PTHR36151">
    <property type="entry name" value="BLR2777 PROTEIN"/>
    <property type="match status" value="1"/>
</dbReference>